<evidence type="ECO:0000256" key="1">
    <source>
        <dbReference type="SAM" id="SignalP"/>
    </source>
</evidence>
<evidence type="ECO:0008006" key="4">
    <source>
        <dbReference type="Google" id="ProtNLM"/>
    </source>
</evidence>
<evidence type="ECO:0000313" key="3">
    <source>
        <dbReference type="Proteomes" id="UP000319094"/>
    </source>
</evidence>
<dbReference type="Proteomes" id="UP000319094">
    <property type="component" value="Unassembled WGS sequence"/>
</dbReference>
<sequence length="139" mass="14877">MRGRYIAGACLAATLLLTGCTAQGVEEQLCASADQAWQTYAAEMESSGLTREEAGVIRDAFIAEWNELSGLDRPGGPKVDILRNISRSFLAAWIAENEHVRRDHVTSLQNGFDILGKQCAAAGYEPSLAVGEVRVGPPA</sequence>
<protein>
    <recommendedName>
        <fullName evidence="4">Lipoprotein</fullName>
    </recommendedName>
</protein>
<keyword evidence="3" id="KW-1185">Reference proteome</keyword>
<dbReference type="EMBL" id="VFON01000002">
    <property type="protein sequence ID" value="TQL40715.1"/>
    <property type="molecule type" value="Genomic_DNA"/>
</dbReference>
<name>A0A542XY03_9MICO</name>
<evidence type="ECO:0000313" key="2">
    <source>
        <dbReference type="EMBL" id="TQL40715.1"/>
    </source>
</evidence>
<accession>A0A542XY03</accession>
<gene>
    <name evidence="2" type="ORF">FB468_3238</name>
</gene>
<reference evidence="2 3" key="1">
    <citation type="submission" date="2019-06" db="EMBL/GenBank/DDBJ databases">
        <title>Sequencing the genomes of 1000 actinobacteria strains.</title>
        <authorList>
            <person name="Klenk H.-P."/>
        </authorList>
    </citation>
    <scope>NUCLEOTIDE SEQUENCE [LARGE SCALE GENOMIC DNA]</scope>
    <source>
        <strain evidence="2 3">DSM 8803</strain>
    </source>
</reference>
<dbReference type="RefSeq" id="WP_141888785.1">
    <property type="nucleotide sequence ID" value="NZ_BAAAUY010000023.1"/>
</dbReference>
<feature type="signal peptide" evidence="1">
    <location>
        <begin position="1"/>
        <end position="24"/>
    </location>
</feature>
<organism evidence="2 3">
    <name type="scientific">Leucobacter komagatae</name>
    <dbReference type="NCBI Taxonomy" id="55969"/>
    <lineage>
        <taxon>Bacteria</taxon>
        <taxon>Bacillati</taxon>
        <taxon>Actinomycetota</taxon>
        <taxon>Actinomycetes</taxon>
        <taxon>Micrococcales</taxon>
        <taxon>Microbacteriaceae</taxon>
        <taxon>Leucobacter</taxon>
    </lineage>
</organism>
<comment type="caution">
    <text evidence="2">The sequence shown here is derived from an EMBL/GenBank/DDBJ whole genome shotgun (WGS) entry which is preliminary data.</text>
</comment>
<feature type="chain" id="PRO_5021847881" description="Lipoprotein" evidence="1">
    <location>
        <begin position="25"/>
        <end position="139"/>
    </location>
</feature>
<dbReference type="PROSITE" id="PS51257">
    <property type="entry name" value="PROKAR_LIPOPROTEIN"/>
    <property type="match status" value="1"/>
</dbReference>
<keyword evidence="1" id="KW-0732">Signal</keyword>
<dbReference type="AlphaFoldDB" id="A0A542XY03"/>
<proteinExistence type="predicted"/>